<dbReference type="EMBL" id="SACS01000011">
    <property type="protein sequence ID" value="RVU37260.1"/>
    <property type="molecule type" value="Genomic_DNA"/>
</dbReference>
<dbReference type="InterPro" id="IPR004358">
    <property type="entry name" value="Sig_transdc_His_kin-like_C"/>
</dbReference>
<dbReference type="NCBIfam" id="TIGR02916">
    <property type="entry name" value="PEP_his_kin"/>
    <property type="match status" value="1"/>
</dbReference>
<dbReference type="InterPro" id="IPR052023">
    <property type="entry name" value="Histidine_kinase_KdpD"/>
</dbReference>
<dbReference type="GO" id="GO:0005886">
    <property type="term" value="C:plasma membrane"/>
    <property type="evidence" value="ECO:0007669"/>
    <property type="project" value="TreeGrafter"/>
</dbReference>
<evidence type="ECO:0000256" key="1">
    <source>
        <dbReference type="ARBA" id="ARBA00000085"/>
    </source>
</evidence>
<feature type="transmembrane region" description="Helical" evidence="4">
    <location>
        <begin position="156"/>
        <end position="173"/>
    </location>
</feature>
<comment type="catalytic activity">
    <reaction evidence="1">
        <text>ATP + protein L-histidine = ADP + protein N-phospho-L-histidine.</text>
        <dbReference type="EC" id="2.7.13.3"/>
    </reaction>
</comment>
<feature type="transmembrane region" description="Helical" evidence="4">
    <location>
        <begin position="103"/>
        <end position="120"/>
    </location>
</feature>
<dbReference type="SMART" id="SM00387">
    <property type="entry name" value="HATPase_c"/>
    <property type="match status" value="1"/>
</dbReference>
<name>A0A437QRY1_9GAMM</name>
<evidence type="ECO:0000313" key="7">
    <source>
        <dbReference type="Proteomes" id="UP000283077"/>
    </source>
</evidence>
<evidence type="ECO:0000259" key="5">
    <source>
        <dbReference type="PROSITE" id="PS50109"/>
    </source>
</evidence>
<dbReference type="RefSeq" id="WP_127699270.1">
    <property type="nucleotide sequence ID" value="NZ_SACS01000011.1"/>
</dbReference>
<feature type="transmembrane region" description="Helical" evidence="4">
    <location>
        <begin position="185"/>
        <end position="204"/>
    </location>
</feature>
<dbReference type="EC" id="2.7.13.3" evidence="2"/>
<dbReference type="InterPro" id="IPR003594">
    <property type="entry name" value="HATPase_dom"/>
</dbReference>
<protein>
    <recommendedName>
        <fullName evidence="2">histidine kinase</fullName>
        <ecNumber evidence="2">2.7.13.3</ecNumber>
    </recommendedName>
</protein>
<dbReference type="Proteomes" id="UP000283077">
    <property type="component" value="Unassembled WGS sequence"/>
</dbReference>
<dbReference type="InterPro" id="IPR036890">
    <property type="entry name" value="HATPase_C_sf"/>
</dbReference>
<keyword evidence="6" id="KW-0808">Transferase</keyword>
<evidence type="ECO:0000256" key="2">
    <source>
        <dbReference type="ARBA" id="ARBA00012438"/>
    </source>
</evidence>
<dbReference type="PANTHER" id="PTHR45569">
    <property type="entry name" value="SENSOR PROTEIN KDPD"/>
    <property type="match status" value="1"/>
</dbReference>
<feature type="transmembrane region" description="Helical" evidence="4">
    <location>
        <begin position="126"/>
        <end position="144"/>
    </location>
</feature>
<dbReference type="PANTHER" id="PTHR45569:SF1">
    <property type="entry name" value="SENSOR PROTEIN KDPD"/>
    <property type="match status" value="1"/>
</dbReference>
<dbReference type="Gene3D" id="3.30.565.10">
    <property type="entry name" value="Histidine kinase-like ATPase, C-terminal domain"/>
    <property type="match status" value="1"/>
</dbReference>
<dbReference type="GO" id="GO:0000155">
    <property type="term" value="F:phosphorelay sensor kinase activity"/>
    <property type="evidence" value="ECO:0007669"/>
    <property type="project" value="TreeGrafter"/>
</dbReference>
<reference evidence="6 7" key="1">
    <citation type="submission" date="2019-01" db="EMBL/GenBank/DDBJ databases">
        <authorList>
            <person name="Chen W.-M."/>
        </authorList>
    </citation>
    <scope>NUCLEOTIDE SEQUENCE [LARGE SCALE GENOMIC DNA]</scope>
    <source>
        <strain evidence="6 7">KYPC3</strain>
    </source>
</reference>
<evidence type="ECO:0000313" key="6">
    <source>
        <dbReference type="EMBL" id="RVU37260.1"/>
    </source>
</evidence>
<dbReference type="SUPFAM" id="SSF55874">
    <property type="entry name" value="ATPase domain of HSP90 chaperone/DNA topoisomerase II/histidine kinase"/>
    <property type="match status" value="1"/>
</dbReference>
<dbReference type="PROSITE" id="PS50109">
    <property type="entry name" value="HIS_KIN"/>
    <property type="match status" value="1"/>
</dbReference>
<gene>
    <name evidence="6" type="primary">prsK</name>
    <name evidence="6" type="ORF">EOE67_11775</name>
</gene>
<sequence>MFENFQPGHFGFALAALGYALFWTLQLTVKTQTAHKHLLSTYTILSVLWAFDNFRGNELPFVELNSFLIESTHKMLLALFLLAALNRTDVTIRQLFATTKIKIVCLIFASWLVFGGWIYADLGARLMGTLLLTVVMLALIEAIYRQSGSQKWQFKPMIIALGICLLLDFYLLAEAALLGKVNQQTWQARGFVHVMMLPFLVVAVKRIKSWGINVYVSRDIVLQSSLVLAAGVYLCLLAIVGYYLSYIGGNWTTLLQVVFVVVGTALFCTLVFSDAIRRKYKVFIEKHFFANTFDYREKWVELTRELKKVEIANQNAPAVCLTAWCKAIGYSDGALVKLTMTEAPEVLATTPNYQLSTVDLQIAAIYQQKFGNKNWLLDFSDLNDHDVKAIHQELNGLTETFALLVPFYQNNQLWGCCLLKPLATEHLKLNWELRDYLNAVSEQISSYLFMSEASKELSENAQFMAFSRMSAFVVHDLKNVKAQIDMLLKNAKRHRHNPEFVDDAFETIEAMQSRLQNMLSQLTQKQTGSEHKKTVVMARLLQQLITERCAEHEPLPQLQVIQDCELYIDHERLCNILFHLIDNAQQATAADGSVTVELAVQNETMILKIIDTGCGMSAEFIKERLFKPFDTTKGNAGMGIGAYDAQNFIQQNQGQLSVFSEVNIGSTFTIQLPLH</sequence>
<keyword evidence="3" id="KW-0175">Coiled coil</keyword>
<comment type="caution">
    <text evidence="6">The sequence shown here is derived from an EMBL/GenBank/DDBJ whole genome shotgun (WGS) entry which is preliminary data.</text>
</comment>
<feature type="transmembrane region" description="Helical" evidence="4">
    <location>
        <begin position="225"/>
        <end position="245"/>
    </location>
</feature>
<dbReference type="AlphaFoldDB" id="A0A437QRY1"/>
<keyword evidence="6" id="KW-0418">Kinase</keyword>
<evidence type="ECO:0000256" key="3">
    <source>
        <dbReference type="SAM" id="Coils"/>
    </source>
</evidence>
<dbReference type="PRINTS" id="PR00344">
    <property type="entry name" value="BCTRLSENSOR"/>
</dbReference>
<keyword evidence="4" id="KW-0812">Transmembrane</keyword>
<keyword evidence="4" id="KW-1133">Transmembrane helix</keyword>
<feature type="transmembrane region" description="Helical" evidence="4">
    <location>
        <begin position="251"/>
        <end position="272"/>
    </location>
</feature>
<dbReference type="Pfam" id="PF02518">
    <property type="entry name" value="HATPase_c"/>
    <property type="match status" value="1"/>
</dbReference>
<feature type="domain" description="Histidine kinase" evidence="5">
    <location>
        <begin position="472"/>
        <end position="675"/>
    </location>
</feature>
<organism evidence="6 7">
    <name type="scientific">Rheinheimera riviphila</name>
    <dbReference type="NCBI Taxonomy" id="1834037"/>
    <lineage>
        <taxon>Bacteria</taxon>
        <taxon>Pseudomonadati</taxon>
        <taxon>Pseudomonadota</taxon>
        <taxon>Gammaproteobacteria</taxon>
        <taxon>Chromatiales</taxon>
        <taxon>Chromatiaceae</taxon>
        <taxon>Rheinheimera</taxon>
    </lineage>
</organism>
<proteinExistence type="predicted"/>
<feature type="transmembrane region" description="Helical" evidence="4">
    <location>
        <begin position="6"/>
        <end position="25"/>
    </location>
</feature>
<keyword evidence="7" id="KW-1185">Reference proteome</keyword>
<dbReference type="OrthoDB" id="9785691at2"/>
<feature type="coiled-coil region" evidence="3">
    <location>
        <begin position="477"/>
        <end position="521"/>
    </location>
</feature>
<accession>A0A437QRY1</accession>
<keyword evidence="4" id="KW-0472">Membrane</keyword>
<evidence type="ECO:0000256" key="4">
    <source>
        <dbReference type="SAM" id="Phobius"/>
    </source>
</evidence>
<dbReference type="InterPro" id="IPR014265">
    <property type="entry name" value="XrtA/PrsK"/>
</dbReference>
<dbReference type="InterPro" id="IPR005467">
    <property type="entry name" value="His_kinase_dom"/>
</dbReference>